<evidence type="ECO:0000256" key="1">
    <source>
        <dbReference type="SAM" id="MobiDB-lite"/>
    </source>
</evidence>
<dbReference type="Gene3D" id="3.40.50.1820">
    <property type="entry name" value="alpha/beta hydrolase"/>
    <property type="match status" value="1"/>
</dbReference>
<reference evidence="2" key="1">
    <citation type="submission" date="2021-02" db="EMBL/GenBank/DDBJ databases">
        <authorList>
            <person name="Dougan E. K."/>
            <person name="Rhodes N."/>
            <person name="Thang M."/>
            <person name="Chan C."/>
        </authorList>
    </citation>
    <scope>NUCLEOTIDE SEQUENCE</scope>
</reference>
<dbReference type="Proteomes" id="UP000601435">
    <property type="component" value="Unassembled WGS sequence"/>
</dbReference>
<organism evidence="2 3">
    <name type="scientific">Symbiodinium necroappetens</name>
    <dbReference type="NCBI Taxonomy" id="1628268"/>
    <lineage>
        <taxon>Eukaryota</taxon>
        <taxon>Sar</taxon>
        <taxon>Alveolata</taxon>
        <taxon>Dinophyceae</taxon>
        <taxon>Suessiales</taxon>
        <taxon>Symbiodiniaceae</taxon>
        <taxon>Symbiodinium</taxon>
    </lineage>
</organism>
<keyword evidence="3" id="KW-1185">Reference proteome</keyword>
<dbReference type="OrthoDB" id="427735at2759"/>
<dbReference type="InterPro" id="IPR029058">
    <property type="entry name" value="AB_hydrolase_fold"/>
</dbReference>
<dbReference type="AlphaFoldDB" id="A0A812KWJ7"/>
<evidence type="ECO:0000313" key="3">
    <source>
        <dbReference type="Proteomes" id="UP000601435"/>
    </source>
</evidence>
<evidence type="ECO:0000313" key="2">
    <source>
        <dbReference type="EMBL" id="CAE7234749.1"/>
    </source>
</evidence>
<gene>
    <name evidence="2" type="ORF">SNEC2469_LOCUS3853</name>
</gene>
<name>A0A812KWJ7_9DINO</name>
<protein>
    <recommendedName>
        <fullName evidence="4">Peptidase S33 tripeptidyl aminopeptidase-like C-terminal domain-containing protein</fullName>
    </recommendedName>
</protein>
<feature type="region of interest" description="Disordered" evidence="1">
    <location>
        <begin position="1"/>
        <end position="25"/>
    </location>
</feature>
<dbReference type="SUPFAM" id="SSF53474">
    <property type="entry name" value="alpha/beta-Hydrolases"/>
    <property type="match status" value="1"/>
</dbReference>
<accession>A0A812KWJ7</accession>
<proteinExistence type="predicted"/>
<sequence length="650" mass="69177">MSAARYETGLGAGMSPPSPQRRLSGGMCRKYRVPLDYSQGLAGGNIIVTVKRSRPATESDGQLWMMQGGPGGPSHPLLGMISVLGKVSYALDHRGTGWSTVLDCPKVRKQPGKLPWGNSWMKWVGLGNVSTETVDACLTEISQDIGAPKHFTAANAARDLASVIMAIQAETGSTADVGIHGFSYGTVWARRFLELQGHEFPVIVSHVGIDGVCSGDYDFGQYALAANRAGQRLLDEYCDADCRGKLGAPATGSVALWFGEAVKEIDKAIGLDGLGGGFCGKYLWERFAKSSSLSGWTAKASVKEALGAIGYLDVTGGSSSMKTFVALVLTLRRCVRDTSATTIPSDFWAVVDLIDGGVRHAEDYFASYPADFSAVLHHVVSFGDMWKGPPELHAWGLEDARHGSCSLASWRDFFDEHVFWAPDFVTLMSRYQDVFNKYGYRENSALVHSNGHPWSNVTVLVTNGDLDGQTPLRSARATFEAVPTCKAKVELPTGGHCVSSAWCLRKVVNAFYRSPVACPSGSAAPATSSDLGQALEDFDSGGCSAGKISWWTGLLPVNTCGQEHSSSGCDKSFGSAGGGDHGVCSVCFSKCVRLLEKASVPNSRCVCAAEAARCGARGNCTEGGLAFCSQEASNAGCDHRFCQQQELVVA</sequence>
<comment type="caution">
    <text evidence="2">The sequence shown here is derived from an EMBL/GenBank/DDBJ whole genome shotgun (WGS) entry which is preliminary data.</text>
</comment>
<evidence type="ECO:0008006" key="4">
    <source>
        <dbReference type="Google" id="ProtNLM"/>
    </source>
</evidence>
<dbReference type="EMBL" id="CAJNJA010008276">
    <property type="protein sequence ID" value="CAE7234749.1"/>
    <property type="molecule type" value="Genomic_DNA"/>
</dbReference>